<organism evidence="2 4">
    <name type="scientific">Dehalococcoides mccartyi</name>
    <dbReference type="NCBI Taxonomy" id="61435"/>
    <lineage>
        <taxon>Bacteria</taxon>
        <taxon>Bacillati</taxon>
        <taxon>Chloroflexota</taxon>
        <taxon>Dehalococcoidia</taxon>
        <taxon>Dehalococcoidales</taxon>
        <taxon>Dehalococcoidaceae</taxon>
        <taxon>Dehalococcoides</taxon>
    </lineage>
</organism>
<feature type="transmembrane region" description="Helical" evidence="1">
    <location>
        <begin position="92"/>
        <end position="113"/>
    </location>
</feature>
<protein>
    <submittedName>
        <fullName evidence="2">Uncharacterized protein</fullName>
    </submittedName>
</protein>
<dbReference type="OrthoDB" id="1770784at2"/>
<name>A0A142VC21_9CHLR</name>
<dbReference type="RefSeq" id="WP_012034224.1">
    <property type="nucleotide sequence ID" value="NZ_AP024514.1"/>
</dbReference>
<dbReference type="Proteomes" id="UP000076394">
    <property type="component" value="Chromosome"/>
</dbReference>
<keyword evidence="1" id="KW-1133">Transmembrane helix</keyword>
<reference evidence="3 5" key="2">
    <citation type="journal article" date="2017" name="FEMS Microbiol. Ecol.">
        <title>Reconstructed genomes of novel Dehalococcoides mccartyi strains from 1,2,3,4-tetrachlorodibenzo-p-dioxin-dechlorinating enrichment cultures reveal divergent reductive dehalogenase gene profiles.</title>
        <authorList>
            <person name="Dam H.T."/>
            <person name="Vollmers J."/>
            <person name="Kaster A.K."/>
            <person name="Haggblom M.M."/>
        </authorList>
    </citation>
    <scope>NUCLEOTIDE SEQUENCE [LARGE SCALE GENOMIC DNA]</scope>
    <source>
        <strain evidence="3 5">H1-3-2.001</strain>
    </source>
</reference>
<proteinExistence type="predicted"/>
<dbReference type="Proteomes" id="UP000233649">
    <property type="component" value="Unassembled WGS sequence"/>
</dbReference>
<evidence type="ECO:0000256" key="1">
    <source>
        <dbReference type="SAM" id="Phobius"/>
    </source>
</evidence>
<accession>A0A142VC21</accession>
<dbReference type="AlphaFoldDB" id="A0A142VC21"/>
<dbReference type="EMBL" id="CP011127">
    <property type="protein sequence ID" value="AMU87354.1"/>
    <property type="molecule type" value="Genomic_DNA"/>
</dbReference>
<evidence type="ECO:0000313" key="3">
    <source>
        <dbReference type="EMBL" id="PKH46677.1"/>
    </source>
</evidence>
<reference evidence="2 4" key="1">
    <citation type="submission" date="2015-03" db="EMBL/GenBank/DDBJ databases">
        <title>Genomic characterization of Dehalococcoides mccartyi strain 11a5, an unusal plasmid-containing chloroethene dechlorinator.</title>
        <authorList>
            <person name="Zhao S."/>
            <person name="Ding C."/>
            <person name="He J."/>
        </authorList>
    </citation>
    <scope>NUCLEOTIDE SEQUENCE [LARGE SCALE GENOMIC DNA]</scope>
    <source>
        <strain evidence="2 4">11a5</strain>
    </source>
</reference>
<gene>
    <name evidence="3" type="ORF">CVH13_00987</name>
    <name evidence="2" type="ORF">Dm11a5_1528</name>
</gene>
<evidence type="ECO:0000313" key="5">
    <source>
        <dbReference type="Proteomes" id="UP000233649"/>
    </source>
</evidence>
<evidence type="ECO:0000313" key="4">
    <source>
        <dbReference type="Proteomes" id="UP000076394"/>
    </source>
</evidence>
<keyword evidence="1" id="KW-0472">Membrane</keyword>
<dbReference type="EMBL" id="PHFD01000186">
    <property type="protein sequence ID" value="PKH46677.1"/>
    <property type="molecule type" value="Genomic_DNA"/>
</dbReference>
<sequence>MACFLVVAGEAAVTTVVQKVIEKKEKQPGSEIKNISGLSWSRKLGWLNKMLWGGTLLLALEHVWHGEVVPWWPFLTAMENPADIAPMLHEMATVGGAMAVTVTVVWVIMVLIAEARLKASAKVNTAGAGV</sequence>
<evidence type="ECO:0000313" key="2">
    <source>
        <dbReference type="EMBL" id="AMU87354.1"/>
    </source>
</evidence>
<dbReference type="PATRIC" id="fig|61435.13.peg.1418"/>
<keyword evidence="1" id="KW-0812">Transmembrane</keyword>